<evidence type="ECO:0000256" key="1">
    <source>
        <dbReference type="SAM" id="Phobius"/>
    </source>
</evidence>
<organism evidence="2 3">
    <name type="scientific">Kordiimonas sediminis</name>
    <dbReference type="NCBI Taxonomy" id="1735581"/>
    <lineage>
        <taxon>Bacteria</taxon>
        <taxon>Pseudomonadati</taxon>
        <taxon>Pseudomonadota</taxon>
        <taxon>Alphaproteobacteria</taxon>
        <taxon>Kordiimonadales</taxon>
        <taxon>Kordiimonadaceae</taxon>
        <taxon>Kordiimonas</taxon>
    </lineage>
</organism>
<gene>
    <name evidence="2" type="ORF">GCM10017044_09200</name>
</gene>
<dbReference type="RefSeq" id="WP_191250364.1">
    <property type="nucleotide sequence ID" value="NZ_BNCI01000001.1"/>
</dbReference>
<reference evidence="2" key="1">
    <citation type="journal article" date="2014" name="Int. J. Syst. Evol. Microbiol.">
        <title>Complete genome sequence of Corynebacterium casei LMG S-19264T (=DSM 44701T), isolated from a smear-ripened cheese.</title>
        <authorList>
            <consortium name="US DOE Joint Genome Institute (JGI-PGF)"/>
            <person name="Walter F."/>
            <person name="Albersmeier A."/>
            <person name="Kalinowski J."/>
            <person name="Ruckert C."/>
        </authorList>
    </citation>
    <scope>NUCLEOTIDE SEQUENCE</scope>
    <source>
        <strain evidence="2">KCTC 42590</strain>
    </source>
</reference>
<keyword evidence="1" id="KW-0812">Transmembrane</keyword>
<name>A0A919ANX5_9PROT</name>
<evidence type="ECO:0000313" key="3">
    <source>
        <dbReference type="Proteomes" id="UP000630923"/>
    </source>
</evidence>
<feature type="transmembrane region" description="Helical" evidence="1">
    <location>
        <begin position="7"/>
        <end position="27"/>
    </location>
</feature>
<evidence type="ECO:0000313" key="2">
    <source>
        <dbReference type="EMBL" id="GHF17007.1"/>
    </source>
</evidence>
<dbReference type="EMBL" id="BNCI01000001">
    <property type="protein sequence ID" value="GHF17007.1"/>
    <property type="molecule type" value="Genomic_DNA"/>
</dbReference>
<reference evidence="2" key="2">
    <citation type="submission" date="2020-09" db="EMBL/GenBank/DDBJ databases">
        <authorList>
            <person name="Sun Q."/>
            <person name="Kim S."/>
        </authorList>
    </citation>
    <scope>NUCLEOTIDE SEQUENCE</scope>
    <source>
        <strain evidence="2">KCTC 42590</strain>
    </source>
</reference>
<keyword evidence="1" id="KW-1133">Transmembrane helix</keyword>
<accession>A0A919ANX5</accession>
<dbReference type="AlphaFoldDB" id="A0A919ANX5"/>
<comment type="caution">
    <text evidence="2">The sequence shown here is derived from an EMBL/GenBank/DDBJ whole genome shotgun (WGS) entry which is preliminary data.</text>
</comment>
<dbReference type="Proteomes" id="UP000630923">
    <property type="component" value="Unassembled WGS sequence"/>
</dbReference>
<sequence length="174" mass="19247">MLEKFRSIVIGASVLVVVAGIGFYLFISMGGGSGLVGTEEGNFPSTDFQHLNYSPADTGFLLCDPLECPVAEADGASPVFPVSAQKLRLALLDFTDSQRTIQSRTIDIFNNKFEFTERDPGKQFPAIVSVQILEKGENQSMVLFYSYQPIGDSRSSDHADRSVRWMQMMQAYLD</sequence>
<keyword evidence="1" id="KW-0472">Membrane</keyword>
<keyword evidence="3" id="KW-1185">Reference proteome</keyword>
<protein>
    <submittedName>
        <fullName evidence="2">Uncharacterized protein</fullName>
    </submittedName>
</protein>
<proteinExistence type="predicted"/>